<dbReference type="GO" id="GO:0003677">
    <property type="term" value="F:DNA binding"/>
    <property type="evidence" value="ECO:0007669"/>
    <property type="project" value="InterPro"/>
</dbReference>
<evidence type="ECO:0000256" key="3">
    <source>
        <dbReference type="SAM" id="MobiDB-lite"/>
    </source>
</evidence>
<dbReference type="GO" id="GO:0006355">
    <property type="term" value="P:regulation of DNA-templated transcription"/>
    <property type="evidence" value="ECO:0007669"/>
    <property type="project" value="InterPro"/>
</dbReference>
<dbReference type="Pfam" id="PF04931">
    <property type="entry name" value="DNA_pol_phi"/>
    <property type="match status" value="1"/>
</dbReference>
<comment type="subcellular location">
    <subcellularLocation>
        <location evidence="1">Nucleus</location>
    </subcellularLocation>
</comment>
<organism evidence="4 5">
    <name type="scientific">Fasciola gigantica</name>
    <name type="common">Giant liver fluke</name>
    <dbReference type="NCBI Taxonomy" id="46835"/>
    <lineage>
        <taxon>Eukaryota</taxon>
        <taxon>Metazoa</taxon>
        <taxon>Spiralia</taxon>
        <taxon>Lophotrochozoa</taxon>
        <taxon>Platyhelminthes</taxon>
        <taxon>Trematoda</taxon>
        <taxon>Digenea</taxon>
        <taxon>Plagiorchiida</taxon>
        <taxon>Echinostomata</taxon>
        <taxon>Echinostomatoidea</taxon>
        <taxon>Fasciolidae</taxon>
        <taxon>Fasciola</taxon>
    </lineage>
</organism>
<dbReference type="InterPro" id="IPR007015">
    <property type="entry name" value="DNA_pol_V/MYBBP1A"/>
</dbReference>
<feature type="compositionally biased region" description="Acidic residues" evidence="3">
    <location>
        <begin position="653"/>
        <end position="688"/>
    </location>
</feature>
<feature type="region of interest" description="Disordered" evidence="3">
    <location>
        <begin position="1104"/>
        <end position="1220"/>
    </location>
</feature>
<dbReference type="EMBL" id="SUNJ01004446">
    <property type="protein sequence ID" value="TPP64427.1"/>
    <property type="molecule type" value="Genomic_DNA"/>
</dbReference>
<feature type="compositionally biased region" description="Basic residues" evidence="3">
    <location>
        <begin position="1116"/>
        <end position="1129"/>
    </location>
</feature>
<dbReference type="OrthoDB" id="342531at2759"/>
<dbReference type="Proteomes" id="UP000316759">
    <property type="component" value="Unassembled WGS sequence"/>
</dbReference>
<reference evidence="4 5" key="1">
    <citation type="submission" date="2019-04" db="EMBL/GenBank/DDBJ databases">
        <title>Annotation for the trematode Fasciola gigantica.</title>
        <authorList>
            <person name="Choi Y.-J."/>
        </authorList>
    </citation>
    <scope>NUCLEOTIDE SEQUENCE [LARGE SCALE GENOMIC DNA]</scope>
    <source>
        <strain evidence="4">Uganda_cow_1</strain>
    </source>
</reference>
<proteinExistence type="predicted"/>
<evidence type="ECO:0000256" key="1">
    <source>
        <dbReference type="ARBA" id="ARBA00004123"/>
    </source>
</evidence>
<keyword evidence="2" id="KW-0539">Nucleus</keyword>
<comment type="caution">
    <text evidence="4">The sequence shown here is derived from an EMBL/GenBank/DDBJ whole genome shotgun (WGS) entry which is preliminary data.</text>
</comment>
<feature type="region of interest" description="Disordered" evidence="3">
    <location>
        <begin position="631"/>
        <end position="692"/>
    </location>
</feature>
<protein>
    <recommendedName>
        <fullName evidence="6">Myb-binding protein 1A</fullName>
    </recommendedName>
</protein>
<accession>A0A504Z1M9</accession>
<evidence type="ECO:0008006" key="6">
    <source>
        <dbReference type="Google" id="ProtNLM"/>
    </source>
</evidence>
<keyword evidence="5" id="KW-1185">Reference proteome</keyword>
<dbReference type="GO" id="GO:0005730">
    <property type="term" value="C:nucleolus"/>
    <property type="evidence" value="ECO:0007669"/>
    <property type="project" value="InterPro"/>
</dbReference>
<feature type="compositionally biased region" description="Basic and acidic residues" evidence="3">
    <location>
        <begin position="1130"/>
        <end position="1155"/>
    </location>
</feature>
<dbReference type="PANTHER" id="PTHR13213:SF2">
    <property type="entry name" value="MYB-BINDING PROTEIN 1A"/>
    <property type="match status" value="1"/>
</dbReference>
<feature type="compositionally biased region" description="Basic and acidic residues" evidence="3">
    <location>
        <begin position="1202"/>
        <end position="1212"/>
    </location>
</feature>
<dbReference type="AlphaFoldDB" id="A0A504Z1M9"/>
<evidence type="ECO:0000256" key="2">
    <source>
        <dbReference type="ARBA" id="ARBA00023242"/>
    </source>
</evidence>
<sequence>MSVDRKFLDLFWSISGENQNEADQAVEKLCDELHNKTGEARKNYFSYTRERVIKGLRSFAAPARSGFSKTLLKFLTKFPSETNNEQLLQLLDKHIYVSSFSKGPEETSVKYAYISILDILHRTDRLAESSSESTALDLLDSAVRHSCLVNLWPALYDAATRVPTAKHITRFLQLVARVVCSYGNELTTTCLSNDVIDLFVIQLADKKHGCFSTASALMSKMLSEVVQYWIKKNGNQVNNKEKQLMAFDQTECLDSPASPDALFRCLISSSQLVDFSVHHSVQKPCQFLLERVPKAFTPTDLVTYARKLMLLFTELKIPPMKQMNDGKVEQIVAAVPNVNAIRGFVANQLHTLLQATTHDADQLFAKITLPVVEFLVTSGLDSLVSPSSSAGGGARVISTKDSTACWIALFRFLSSLFPRWTRADGKLSTTSCDLSSLLQHLLGTAHERLMSHQTIVSKEPIQTEILPRLHRAIALLTKLDPNDTLGSSMAQLYSVACLFGLSQPIEEWSQMSNLLDDLKECFKRRAKSEKSSDPNELPWAAVLVDVLLGLIAYPSHMLRSLVRLTFEGLIISGKAGADCLELVTDVIRTRLFKGVRGTGTDDEGADNNVEGEDEDDLITFRNDFDSEQHAVGNAEENKQSDEDDAENGSQSEPSEDDDAANADNDDDVEESDSDNDSDGEEEEEEIDETQLQAVRNSVRQALGSAVLDEEEPDSLTCHEFTDEEMFARDTALAAAFRANRKTAPDRTAAERARSLGQMKMRCLDLLGCIVQHSVQPELLLPALTVLLDIGRLAAECEIRSKQKQKPNEPSNRQRASFAARYGDLPALGRISDVVKLLASRTAVMQQDLCARLTSTELLEKVMQSMVTAAQLSHPTPVYTNYLCLIVQFLYRTAQSFTREPEFLETLSAPLLDQLKLFVTCPRKSPIHGTVFTTLIIQCPPFAKQAADVIFHSLQEFVAKFSNGEKATGAEQFAAMKSMDLLVHVFKWLTKESDPKSARPLRKLPEKVLALLCSTLEPTVSMVSAEAMSNTPWFGSVAFASTLFTLLQWTLKSAERVGRPQVVSPDMLLALRQLPSQLKPVRQAARRFVAFAEALNAKNGSLTVDGASRAEKQRLKQERKKARQAKRREKALREQQRREALAEEKNKRHNAVDKSIPRAVSAKTATSEPTRSKKSFTSDSVPLRTNPKPKSIKSARPAIQKRRNVDKNMENKVKRAKTGQF</sequence>
<name>A0A504Z1M9_FASGI</name>
<feature type="compositionally biased region" description="Polar residues" evidence="3">
    <location>
        <begin position="1162"/>
        <end position="1179"/>
    </location>
</feature>
<dbReference type="STRING" id="46835.A0A504Z1M9"/>
<evidence type="ECO:0000313" key="5">
    <source>
        <dbReference type="Proteomes" id="UP000316759"/>
    </source>
</evidence>
<evidence type="ECO:0000313" key="4">
    <source>
        <dbReference type="EMBL" id="TPP64427.1"/>
    </source>
</evidence>
<dbReference type="PANTHER" id="PTHR13213">
    <property type="entry name" value="MYB-BINDING PROTEIN 1A FAMILY MEMBER"/>
    <property type="match status" value="1"/>
</dbReference>
<gene>
    <name evidence="4" type="ORF">FGIG_02650</name>
</gene>